<feature type="binding site" evidence="7">
    <location>
        <position position="59"/>
    </location>
    <ligand>
        <name>Mg(2+)</name>
        <dbReference type="ChEBI" id="CHEBI:18420"/>
        <label>1</label>
    </ligand>
</feature>
<dbReference type="HAMAP" id="MF_00209">
    <property type="entry name" value="Inorganic_PPase"/>
    <property type="match status" value="1"/>
</dbReference>
<feature type="binding site" evidence="7">
    <location>
        <position position="18"/>
    </location>
    <ligand>
        <name>substrate</name>
    </ligand>
</feature>
<feature type="binding site" evidence="7">
    <location>
        <position position="32"/>
    </location>
    <ligand>
        <name>substrate</name>
    </ligand>
</feature>
<dbReference type="Proteomes" id="UP000291469">
    <property type="component" value="Chromosome"/>
</dbReference>
<comment type="catalytic activity">
    <reaction evidence="6 7">
        <text>diphosphate + H2O = 2 phosphate + H(+)</text>
        <dbReference type="Rhea" id="RHEA:24576"/>
        <dbReference type="ChEBI" id="CHEBI:15377"/>
        <dbReference type="ChEBI" id="CHEBI:15378"/>
        <dbReference type="ChEBI" id="CHEBI:33019"/>
        <dbReference type="ChEBI" id="CHEBI:43474"/>
        <dbReference type="EC" id="3.6.1.1"/>
    </reaction>
</comment>
<protein>
    <recommendedName>
        <fullName evidence="7">Inorganic pyrophosphatase</fullName>
        <ecNumber evidence="7">3.6.1.1</ecNumber>
    </recommendedName>
    <alternativeName>
        <fullName evidence="7">Pyrophosphate phospho-hydrolase</fullName>
        <shortName evidence="7">PPase</shortName>
    </alternativeName>
</protein>
<proteinExistence type="inferred from homology"/>
<name>A0A411YGF6_9ACTN</name>
<dbReference type="FunFam" id="3.90.80.10:FF:000003">
    <property type="entry name" value="Inorganic pyrophosphatase"/>
    <property type="match status" value="1"/>
</dbReference>
<keyword evidence="2 7" id="KW-0963">Cytoplasm</keyword>
<dbReference type="EMBL" id="CP036402">
    <property type="protein sequence ID" value="QBI20247.1"/>
    <property type="molecule type" value="Genomic_DNA"/>
</dbReference>
<feature type="binding site" evidence="7">
    <location>
        <position position="128"/>
    </location>
    <ligand>
        <name>substrate</name>
    </ligand>
</feature>
<evidence type="ECO:0000256" key="3">
    <source>
        <dbReference type="ARBA" id="ARBA00022723"/>
    </source>
</evidence>
<accession>A0A411YGF6</accession>
<feature type="binding site" evidence="7">
    <location>
        <position position="91"/>
    </location>
    <ligand>
        <name>Mg(2+)</name>
        <dbReference type="ChEBI" id="CHEBI:18420"/>
        <label>1</label>
    </ligand>
</feature>
<dbReference type="InterPro" id="IPR008162">
    <property type="entry name" value="Pyrophosphatase"/>
</dbReference>
<dbReference type="KEGG" id="erz:ER308_12185"/>
<feature type="active site" description="Proton acceptor" evidence="7">
    <location>
        <position position="91"/>
    </location>
</feature>
<sequence length="175" mass="19994">MSDVVEIFVEIPKGSRNKYEWDTRSGRFKLDRMLFSAVHYPGDYGFVSNAWGEDGDPLDAMVILSDPTFPGCTIDARVVGVFYMTDEKGRDTKILGVPDSDPRWSYVKELSDVPKHLLDEIAHFFSIYKDLEQEGVTIEGFGSREDALTELEADYERFRNLPRAPIMPWEVAFTP</sequence>
<feature type="binding site" evidence="7">
    <location>
        <position position="54"/>
    </location>
    <ligand>
        <name>Mg(2+)</name>
        <dbReference type="ChEBI" id="CHEBI:18420"/>
        <label>1</label>
    </ligand>
</feature>
<reference evidence="8 9" key="1">
    <citation type="submission" date="2019-01" db="EMBL/GenBank/DDBJ databases">
        <title>Egibacter rhizosphaerae EGI 80759T.</title>
        <authorList>
            <person name="Chen D.-D."/>
            <person name="Tian Y."/>
            <person name="Jiao J.-Y."/>
            <person name="Zhang X.-T."/>
            <person name="Zhang Y.-G."/>
            <person name="Zhang Y."/>
            <person name="Xiao M."/>
            <person name="Shu W.-S."/>
            <person name="Li W.-J."/>
        </authorList>
    </citation>
    <scope>NUCLEOTIDE SEQUENCE [LARGE SCALE GENOMIC DNA]</scope>
    <source>
        <strain evidence="8 9">EGI 80759</strain>
    </source>
</reference>
<dbReference type="Pfam" id="PF00719">
    <property type="entry name" value="Pyrophosphatase"/>
    <property type="match status" value="1"/>
</dbReference>
<comment type="cofactor">
    <cofactor evidence="1 7">
        <name>Mg(2+)</name>
        <dbReference type="ChEBI" id="CHEBI:18420"/>
    </cofactor>
</comment>
<dbReference type="GO" id="GO:0005737">
    <property type="term" value="C:cytoplasm"/>
    <property type="evidence" value="ECO:0007669"/>
    <property type="project" value="UniProtKB-SubCell"/>
</dbReference>
<evidence type="ECO:0000313" key="9">
    <source>
        <dbReference type="Proteomes" id="UP000291469"/>
    </source>
</evidence>
<dbReference type="SUPFAM" id="SSF50324">
    <property type="entry name" value="Inorganic pyrophosphatase"/>
    <property type="match status" value="1"/>
</dbReference>
<feature type="binding site" evidence="7">
    <location>
        <position position="44"/>
    </location>
    <ligand>
        <name>substrate</name>
    </ligand>
</feature>
<keyword evidence="5 7" id="KW-0460">Magnesium</keyword>
<dbReference type="InterPro" id="IPR036649">
    <property type="entry name" value="Pyrophosphatase_sf"/>
</dbReference>
<feature type="binding site" evidence="7">
    <location>
        <position position="91"/>
    </location>
    <ligand>
        <name>Mg(2+)</name>
        <dbReference type="ChEBI" id="CHEBI:18420"/>
        <label>3</label>
    </ligand>
</feature>
<dbReference type="CDD" id="cd00412">
    <property type="entry name" value="pyrophosphatase"/>
    <property type="match status" value="1"/>
</dbReference>
<dbReference type="PANTHER" id="PTHR10286">
    <property type="entry name" value="INORGANIC PYROPHOSPHATASE"/>
    <property type="match status" value="1"/>
</dbReference>
<evidence type="ECO:0000256" key="5">
    <source>
        <dbReference type="ARBA" id="ARBA00022842"/>
    </source>
</evidence>
<evidence type="ECO:0000256" key="7">
    <source>
        <dbReference type="HAMAP-Rule" id="MF_00209"/>
    </source>
</evidence>
<comment type="function">
    <text evidence="7">Catalyzes the hydrolysis of inorganic pyrophosphate (PPi) forming two phosphate ions.</text>
</comment>
<dbReference type="Gene3D" id="3.90.80.10">
    <property type="entry name" value="Inorganic pyrophosphatase"/>
    <property type="match status" value="1"/>
</dbReference>
<comment type="subcellular location">
    <subcellularLocation>
        <location evidence="7">Cytoplasm</location>
    </subcellularLocation>
</comment>
<evidence type="ECO:0000256" key="4">
    <source>
        <dbReference type="ARBA" id="ARBA00022801"/>
    </source>
</evidence>
<dbReference type="GO" id="GO:0006796">
    <property type="term" value="P:phosphate-containing compound metabolic process"/>
    <property type="evidence" value="ECO:0007669"/>
    <property type="project" value="InterPro"/>
</dbReference>
<keyword evidence="4 7" id="KW-0378">Hydrolase</keyword>
<feature type="binding site" evidence="7">
    <location>
        <position position="59"/>
    </location>
    <ligand>
        <name>Mg(2+)</name>
        <dbReference type="ChEBI" id="CHEBI:18420"/>
        <label>2</label>
    </ligand>
</feature>
<comment type="similarity">
    <text evidence="7">Belongs to the PPase family.</text>
</comment>
<dbReference type="EC" id="3.6.1.1" evidence="7"/>
<evidence type="ECO:0000256" key="6">
    <source>
        <dbReference type="ARBA" id="ARBA00047820"/>
    </source>
</evidence>
<evidence type="ECO:0000256" key="2">
    <source>
        <dbReference type="ARBA" id="ARBA00022490"/>
    </source>
</evidence>
<dbReference type="GO" id="GO:0000287">
    <property type="term" value="F:magnesium ion binding"/>
    <property type="evidence" value="ECO:0007669"/>
    <property type="project" value="UniProtKB-UniRule"/>
</dbReference>
<dbReference type="AlphaFoldDB" id="A0A411YGF6"/>
<organism evidence="8 9">
    <name type="scientific">Egibacter rhizosphaerae</name>
    <dbReference type="NCBI Taxonomy" id="1670831"/>
    <lineage>
        <taxon>Bacteria</taxon>
        <taxon>Bacillati</taxon>
        <taxon>Actinomycetota</taxon>
        <taxon>Nitriliruptoria</taxon>
        <taxon>Egibacterales</taxon>
        <taxon>Egibacteraceae</taxon>
        <taxon>Egibacter</taxon>
    </lineage>
</organism>
<dbReference type="OrthoDB" id="5187599at2"/>
<comment type="subunit">
    <text evidence="7">Homohexamer.</text>
</comment>
<dbReference type="GO" id="GO:0004427">
    <property type="term" value="F:inorganic diphosphate phosphatase activity"/>
    <property type="evidence" value="ECO:0007669"/>
    <property type="project" value="UniProtKB-UniRule"/>
</dbReference>
<gene>
    <name evidence="7" type="primary">ppa</name>
    <name evidence="8" type="ORF">ER308_12185</name>
</gene>
<feature type="binding site" evidence="7">
    <location>
        <position position="86"/>
    </location>
    <ligand>
        <name>Mg(2+)</name>
        <dbReference type="ChEBI" id="CHEBI:18420"/>
        <label>3</label>
    </ligand>
</feature>
<evidence type="ECO:0000313" key="8">
    <source>
        <dbReference type="EMBL" id="QBI20247.1"/>
    </source>
</evidence>
<dbReference type="RefSeq" id="WP_131155244.1">
    <property type="nucleotide sequence ID" value="NZ_CP036402.1"/>
</dbReference>
<keyword evidence="9" id="KW-1185">Reference proteome</keyword>
<evidence type="ECO:0000256" key="1">
    <source>
        <dbReference type="ARBA" id="ARBA00001946"/>
    </source>
</evidence>
<feature type="binding site" evidence="7">
    <location>
        <position position="10"/>
    </location>
    <ligand>
        <name>Mg(2+)</name>
        <dbReference type="ChEBI" id="CHEBI:18420"/>
        <label>2</label>
    </ligand>
</feature>
<dbReference type="PROSITE" id="PS00387">
    <property type="entry name" value="PPASE"/>
    <property type="match status" value="1"/>
</dbReference>
<keyword evidence="3 7" id="KW-0479">Metal-binding</keyword>